<evidence type="ECO:0000313" key="3">
    <source>
        <dbReference type="Proteomes" id="UP000244809"/>
    </source>
</evidence>
<dbReference type="Pfam" id="PF13508">
    <property type="entry name" value="Acetyltransf_7"/>
    <property type="match status" value="1"/>
</dbReference>
<dbReference type="RefSeq" id="WP_006479778.1">
    <property type="nucleotide sequence ID" value="NZ_CADEUB010000001.1"/>
</dbReference>
<feature type="domain" description="N-acetyltransferase" evidence="1">
    <location>
        <begin position="1"/>
        <end position="136"/>
    </location>
</feature>
<sequence length="136" mass="14835">MEYIIHQEVPSVSTYIEIRVAAGLSRKSEQAATIGLKNGLFSVVAYSGSTPVGIGRVIGDGGCFFEVVDIAVLPTHQKKGVGDLIMRALMNYIHDNAPPTAYVSLMADHGTPKFYERYGFQPSVLPEKSGMFLRIQ</sequence>
<dbReference type="InterPro" id="IPR053144">
    <property type="entry name" value="Acetyltransferase_Butenolide"/>
</dbReference>
<dbReference type="InterPro" id="IPR016181">
    <property type="entry name" value="Acyl_CoA_acyltransferase"/>
</dbReference>
<dbReference type="PANTHER" id="PTHR43233:SF1">
    <property type="entry name" value="FAMILY N-ACETYLTRANSFERASE, PUTATIVE (AFU_ORTHOLOGUE AFUA_6G03350)-RELATED"/>
    <property type="match status" value="1"/>
</dbReference>
<evidence type="ECO:0000313" key="2">
    <source>
        <dbReference type="EMBL" id="AWG29654.1"/>
    </source>
</evidence>
<dbReference type="AlphaFoldDB" id="A0AAD0J1X5"/>
<dbReference type="GO" id="GO:0016747">
    <property type="term" value="F:acyltransferase activity, transferring groups other than amino-acyl groups"/>
    <property type="evidence" value="ECO:0007669"/>
    <property type="project" value="InterPro"/>
</dbReference>
<dbReference type="Proteomes" id="UP000244809">
    <property type="component" value="Chromosome 1"/>
</dbReference>
<evidence type="ECO:0000259" key="1">
    <source>
        <dbReference type="PROSITE" id="PS51186"/>
    </source>
</evidence>
<dbReference type="CDD" id="cd04301">
    <property type="entry name" value="NAT_SF"/>
    <property type="match status" value="1"/>
</dbReference>
<accession>A0AAD0J1X5</accession>
<name>A0AAD0J1X5_9BURK</name>
<dbReference type="SUPFAM" id="SSF55729">
    <property type="entry name" value="Acyl-CoA N-acyltransferases (Nat)"/>
    <property type="match status" value="1"/>
</dbReference>
<dbReference type="PANTHER" id="PTHR43233">
    <property type="entry name" value="FAMILY N-ACETYLTRANSFERASE, PUTATIVE (AFU_ORTHOLOGUE AFUA_6G03350)-RELATED"/>
    <property type="match status" value="1"/>
</dbReference>
<dbReference type="PROSITE" id="PS51186">
    <property type="entry name" value="GNAT"/>
    <property type="match status" value="1"/>
</dbReference>
<gene>
    <name evidence="2" type="ORF">B9Z07_12870</name>
</gene>
<proteinExistence type="predicted"/>
<reference evidence="2 3" key="1">
    <citation type="submission" date="2017-04" db="EMBL/GenBank/DDBJ databases">
        <title>Complete genome sequence of Burkholderia cenocepacia PC184 Midwest clone.</title>
        <authorList>
            <person name="Mulks M.H."/>
            <person name="Cooper V.S."/>
        </authorList>
    </citation>
    <scope>NUCLEOTIDE SEQUENCE [LARGE SCALE GENOMIC DNA]</scope>
    <source>
        <strain evidence="2 3">PC184 Mulks</strain>
    </source>
</reference>
<protein>
    <submittedName>
        <fullName evidence="2">GNAT family N-acetyltransferase</fullName>
    </submittedName>
</protein>
<organism evidence="2 3">
    <name type="scientific">Burkholderia cenocepacia</name>
    <dbReference type="NCBI Taxonomy" id="95486"/>
    <lineage>
        <taxon>Bacteria</taxon>
        <taxon>Pseudomonadati</taxon>
        <taxon>Pseudomonadota</taxon>
        <taxon>Betaproteobacteria</taxon>
        <taxon>Burkholderiales</taxon>
        <taxon>Burkholderiaceae</taxon>
        <taxon>Burkholderia</taxon>
        <taxon>Burkholderia cepacia complex</taxon>
    </lineage>
</organism>
<dbReference type="EMBL" id="CP021067">
    <property type="protein sequence ID" value="AWG29654.1"/>
    <property type="molecule type" value="Genomic_DNA"/>
</dbReference>
<dbReference type="InterPro" id="IPR000182">
    <property type="entry name" value="GNAT_dom"/>
</dbReference>
<dbReference type="Gene3D" id="3.40.630.30">
    <property type="match status" value="1"/>
</dbReference>